<dbReference type="InterPro" id="IPR046098">
    <property type="entry name" value="DUF6034"/>
</dbReference>
<feature type="region of interest" description="Disordered" evidence="1">
    <location>
        <begin position="184"/>
        <end position="207"/>
    </location>
</feature>
<organism evidence="2 3">
    <name type="scientific">Blautia parvula</name>
    <dbReference type="NCBI Taxonomy" id="2877527"/>
    <lineage>
        <taxon>Bacteria</taxon>
        <taxon>Bacillati</taxon>
        <taxon>Bacillota</taxon>
        <taxon>Clostridia</taxon>
        <taxon>Lachnospirales</taxon>
        <taxon>Lachnospiraceae</taxon>
        <taxon>Blautia</taxon>
    </lineage>
</organism>
<proteinExistence type="predicted"/>
<dbReference type="Gene3D" id="2.40.128.690">
    <property type="entry name" value="YycH protein, domain 3-like"/>
    <property type="match status" value="1"/>
</dbReference>
<name>A0ABQ0C1F9_9FIRM</name>
<evidence type="ECO:0000313" key="2">
    <source>
        <dbReference type="EMBL" id="GAA6502633.1"/>
    </source>
</evidence>
<dbReference type="EMBL" id="BAABZQ010000001">
    <property type="protein sequence ID" value="GAA6502633.1"/>
    <property type="molecule type" value="Genomic_DNA"/>
</dbReference>
<reference evidence="2 3" key="1">
    <citation type="submission" date="2024-04" db="EMBL/GenBank/DDBJ databases">
        <title>Defined microbial consortia suppress multidrug-resistant proinflammatory Enterobacteriaceae via ecological control.</title>
        <authorList>
            <person name="Furuichi M."/>
            <person name="Kawaguchi T."/>
            <person name="Pust M."/>
            <person name="Yasuma K."/>
            <person name="Plichta D."/>
            <person name="Hasegawa N."/>
            <person name="Ohya T."/>
            <person name="Bhattarai S."/>
            <person name="Sasajima S."/>
            <person name="Aoto Y."/>
            <person name="Tuganbaev T."/>
            <person name="Yaginuma M."/>
            <person name="Ueda M."/>
            <person name="Okahashi N."/>
            <person name="Amafuji K."/>
            <person name="Kiridooshi Y."/>
            <person name="Sugita K."/>
            <person name="Strazar M."/>
            <person name="Skelly A."/>
            <person name="Suda W."/>
            <person name="Hattori M."/>
            <person name="Nakamoto N."/>
            <person name="Caballero S."/>
            <person name="Norman J."/>
            <person name="Olle B."/>
            <person name="Tanoue T."/>
            <person name="Arita M."/>
            <person name="Bucci V."/>
            <person name="Atarashi K."/>
            <person name="Xavier R."/>
            <person name="Honda K."/>
        </authorList>
    </citation>
    <scope>NUCLEOTIDE SEQUENCE [LARGE SCALE GENOMIC DNA]</scope>
    <source>
        <strain evidence="3">k34-0107-D12</strain>
    </source>
</reference>
<evidence type="ECO:0000313" key="3">
    <source>
        <dbReference type="Proteomes" id="UP001600941"/>
    </source>
</evidence>
<protein>
    <submittedName>
        <fullName evidence="2">Uncharacterized protein</fullName>
    </submittedName>
</protein>
<dbReference type="Proteomes" id="UP001600941">
    <property type="component" value="Unassembled WGS sequence"/>
</dbReference>
<dbReference type="RefSeq" id="WP_227211777.1">
    <property type="nucleotide sequence ID" value="NZ_BAABZQ010000001.1"/>
</dbReference>
<dbReference type="PROSITE" id="PS51257">
    <property type="entry name" value="PROKAR_LIPOPROTEIN"/>
    <property type="match status" value="1"/>
</dbReference>
<comment type="caution">
    <text evidence="2">The sequence shown here is derived from an EMBL/GenBank/DDBJ whole genome shotgun (WGS) entry which is preliminary data.</text>
</comment>
<accession>A0ABQ0C1F9</accession>
<dbReference type="Pfam" id="PF19499">
    <property type="entry name" value="DUF6034"/>
    <property type="match status" value="1"/>
</dbReference>
<keyword evidence="3" id="KW-1185">Reference proteome</keyword>
<evidence type="ECO:0000256" key="1">
    <source>
        <dbReference type="SAM" id="MobiDB-lite"/>
    </source>
</evidence>
<sequence>MKKSKVCILTGITAGALLLTGCRETPDSVIVKQKGEKAIEKYEEEKTDTSSGEASRNIREKLSVPETFSEDITAEDGKIIIHTDAAVEQPDTTGFSTVEVKAVPLTQEFMDTITNGLFPEKKMYEPEYYYGMTKEYYQNKINEVRALMAQDSAESESGEALTQEDLQQMLEEYEAAYAEAPKSLEKKETAPLLTENGTGDPRFSGVAEDENGRPYSYFVKASADEPVSVQVKYLGDTENASDQALWSDYTPASQYVPEELGTEEKIKSAVGISYEEAKKTADEKAASIGISDMSADAWDYAICRDIERSDEVIKTGFVFYYTRKIDGCPVTYTSAIGGGLEDMDSTIEPWTYEHLSIVISKEGLEELSYGSPYELGEVQVENVKLLDFEEIAQIYSQMMQYKLSGELEGGYIKSCKVNVNRVTLGYSRIYSPTQDNRSGVLVPVWDFFGNYERTLNEGEGPADKDTERYNSLLTINAVDGTVIDRGLGY</sequence>
<gene>
    <name evidence="2" type="ORF">K340107D12_54490</name>
</gene>